<evidence type="ECO:0000256" key="5">
    <source>
        <dbReference type="SAM" id="MobiDB-lite"/>
    </source>
</evidence>
<feature type="region of interest" description="Disordered" evidence="5">
    <location>
        <begin position="1"/>
        <end position="26"/>
    </location>
</feature>
<comment type="subcellular location">
    <subcellularLocation>
        <location evidence="1">Nucleus</location>
    </subcellularLocation>
</comment>
<dbReference type="EMBL" id="CAJMWY010001057">
    <property type="protein sequence ID" value="CAE6456989.1"/>
    <property type="molecule type" value="Genomic_DNA"/>
</dbReference>
<dbReference type="PANTHER" id="PTHR13026:SF0">
    <property type="entry name" value="RIBOSOMAL RNA PROCESSING 1B"/>
    <property type="match status" value="1"/>
</dbReference>
<dbReference type="GO" id="GO:0005634">
    <property type="term" value="C:nucleus"/>
    <property type="evidence" value="ECO:0007669"/>
    <property type="project" value="UniProtKB-SubCell"/>
</dbReference>
<name>A0A8H3BJ28_9AGAM</name>
<organism evidence="6 7">
    <name type="scientific">Rhizoctonia solani</name>
    <dbReference type="NCBI Taxonomy" id="456999"/>
    <lineage>
        <taxon>Eukaryota</taxon>
        <taxon>Fungi</taxon>
        <taxon>Dikarya</taxon>
        <taxon>Basidiomycota</taxon>
        <taxon>Agaricomycotina</taxon>
        <taxon>Agaricomycetes</taxon>
        <taxon>Cantharellales</taxon>
        <taxon>Ceratobasidiaceae</taxon>
        <taxon>Rhizoctonia</taxon>
    </lineage>
</organism>
<proteinExistence type="inferred from homology"/>
<dbReference type="Pfam" id="PF05997">
    <property type="entry name" value="Nop52"/>
    <property type="match status" value="1"/>
</dbReference>
<evidence type="ECO:0000313" key="6">
    <source>
        <dbReference type="EMBL" id="CAE6456989.1"/>
    </source>
</evidence>
<protein>
    <submittedName>
        <fullName evidence="6">Uncharacterized protein</fullName>
    </submittedName>
</protein>
<keyword evidence="3" id="KW-0698">rRNA processing</keyword>
<dbReference type="PANTHER" id="PTHR13026">
    <property type="entry name" value="NNP-1 PROTEIN NOVEL NUCLEAR PROTEIN 1 NOP52"/>
    <property type="match status" value="1"/>
</dbReference>
<accession>A0A8H3BJ28</accession>
<comment type="similarity">
    <text evidence="2">Belongs to the RRP1 family.</text>
</comment>
<feature type="compositionally biased region" description="Polar residues" evidence="5">
    <location>
        <begin position="1"/>
        <end position="10"/>
    </location>
</feature>
<dbReference type="AlphaFoldDB" id="A0A8H3BJ28"/>
<feature type="region of interest" description="Disordered" evidence="5">
    <location>
        <begin position="228"/>
        <end position="263"/>
    </location>
</feature>
<keyword evidence="4" id="KW-0539">Nucleus</keyword>
<reference evidence="6" key="1">
    <citation type="submission" date="2021-01" db="EMBL/GenBank/DDBJ databases">
        <authorList>
            <person name="Kaushik A."/>
        </authorList>
    </citation>
    <scope>NUCLEOTIDE SEQUENCE</scope>
    <source>
        <strain evidence="6">AG4-RS23</strain>
    </source>
</reference>
<evidence type="ECO:0000256" key="3">
    <source>
        <dbReference type="ARBA" id="ARBA00022552"/>
    </source>
</evidence>
<dbReference type="GO" id="GO:0030688">
    <property type="term" value="C:preribosome, small subunit precursor"/>
    <property type="evidence" value="ECO:0007669"/>
    <property type="project" value="InterPro"/>
</dbReference>
<sequence>MSGSSSTSGPKQEVPPLGKYLASTEKKTRDKAIKSLATFLSDDSQKAMSPSERAKLWKGLFYCFWMSDKPLVQQDLSSELANLVLVIPSLESAVGFVHGFWEAMVREWAGIDRYRRFVNATFRLLLKHDWNNEACDAINGILQGSGGPLCPDDKTVPASLSYHLADIYLEELDKALDTSDKDGKTPLITLLNPFIHLASRTSNKITYGRMQTTLFTPLLDTLIAHTKTPGTDAVDSQQRKRKRSSEMYSNLVESQRKRKRSSEMYSNLVESVCKPEIQAEDTTPATSPYDVAREVLKAIFEVAGQADTKDANRRKMYALWKGRMEEIEGAPEEDEVNR</sequence>
<dbReference type="InterPro" id="IPR010301">
    <property type="entry name" value="RRP1"/>
</dbReference>
<evidence type="ECO:0000256" key="4">
    <source>
        <dbReference type="ARBA" id="ARBA00023242"/>
    </source>
</evidence>
<dbReference type="GO" id="GO:0006364">
    <property type="term" value="P:rRNA processing"/>
    <property type="evidence" value="ECO:0007669"/>
    <property type="project" value="UniProtKB-KW"/>
</dbReference>
<dbReference type="Proteomes" id="UP000663861">
    <property type="component" value="Unassembled WGS sequence"/>
</dbReference>
<gene>
    <name evidence="6" type="ORF">RDB_LOCUS62918</name>
</gene>
<evidence type="ECO:0000256" key="1">
    <source>
        <dbReference type="ARBA" id="ARBA00004123"/>
    </source>
</evidence>
<comment type="caution">
    <text evidence="6">The sequence shown here is derived from an EMBL/GenBank/DDBJ whole genome shotgun (WGS) entry which is preliminary data.</text>
</comment>
<evidence type="ECO:0000313" key="7">
    <source>
        <dbReference type="Proteomes" id="UP000663861"/>
    </source>
</evidence>
<evidence type="ECO:0000256" key="2">
    <source>
        <dbReference type="ARBA" id="ARBA00006374"/>
    </source>
</evidence>